<evidence type="ECO:0000256" key="3">
    <source>
        <dbReference type="ARBA" id="ARBA00008887"/>
    </source>
</evidence>
<evidence type="ECO:0000256" key="8">
    <source>
        <dbReference type="ARBA" id="ARBA00022741"/>
    </source>
</evidence>
<dbReference type="Gene3D" id="1.20.920.30">
    <property type="match status" value="1"/>
</dbReference>
<dbReference type="GO" id="GO:0005930">
    <property type="term" value="C:axoneme"/>
    <property type="evidence" value="ECO:0007669"/>
    <property type="project" value="UniProtKB-SubCell"/>
</dbReference>
<sequence length="4146" mass="470625">MAQSDERKDYLLSTIANYYRLPNNDPGITSLEKSDKLNNFLDDGNSLILSGYIEKLDDGGTKIHLDNKAHVGLTENKVIVFFKSKPDVVTPENMHKDVLVSSMLGSPVSALYHALQKVYSPLLLKDAKWSNEFDPKLQGLITELEKGLGSIVRRHDPASHKGEDAEDSFDALSSILTPMDETQYWADVANSAQKKEERKKATEFWQALEPMSDEFSKIGTMQLQDAEDVLETCYNCLDDLWRLDDWIYPQQRMVHLMNIIANALTRFIQSKCSSLDLWHSSYSQVEEALNQGIHLCDKWIDTCQMLISIFWSNYAPHMWQGAPHVPEQAVKVKRRLKEIHSLRTLHKQLTQLLSNAEQEELKTSKSFEPFADLNPVQYNPYTEPQWQAAVAAYGNALVPAENRIAGKLKSQLRNMNANTLQFLQEFKRYQELIKRPAIQRELVVERENLLGKLSEFINREKKEYRDIGPSKMLHGIPKTINSIYFIRQLEAKVKDITRTGDALLHDLKSWPTLKTESTEFLEEMTEYQRELFDSWCRDNLQDIEGQNLSLKTSSQVVYFEAGKDMKVSYNPRLVGLTREVRMLTMLGFAIPQKILETTDLAKKFASQAKTLDQIANFHNTIGDRMITSQRPMMLEAALGLAQLVKEQSDMTWDNSQQVQRYIEKLKSHVDQLARQNNKLATYHKQIKAKWKEGLKEIRQIMTQVEQDGFTNLKTWRNHWDRQLYKTLEHQYQVGLEALNEHLPEIPVDLIYRQQQLQFSPPIEEIKMKYFSQLKRFLAIPYVFKGVSESSENLSYPSIIDRNAHRFSHLFKKAEDLFSRLETVKVRYVEWVALGAIDIEDYIQKTCSAAEDWELNFRTSKARGQEFGRLRMTSDEKIDCITVSFAPIRNEIDLLNKKYWDSLVSTLQRSIVNDIDNIEKFVTEATENLRRQPQTVEEVAEANQKHTEYQQKTPDMMETFHRADSKNKTLAAWTKEHMEQVQRVTSTWDNYISLMDNHQNIISAQVEAIKANLNTQVNNVNGELEKFRMRWDQLKPKEDSMEGDSSRILSSIQLIKEKRSEWNALMENQAKIISDHTHFGLQEPEFPILKEVEQDLNRHEEMWGLFDEFNRSVKDMSQEEWIIFRSKSYKFEEFLTQWYERLNNASSATTVTVRLLHEIEKYKVILPVLKYVRGDSFSDQHWTEMYQILGMSKKPVDKLVFNDFLQVRDRLVDRENDLKDLNDRAAGEVVIRQALSELDVWEVEAKFSFLDHQTSTGQQVPLIREWKDVLNKVLLQSIKGSAYYNTFGDRASGWETKLSDLDEILNNLNTAQRKWVYLEPYQEQMKMKSLAQTGGFDYREVFRKIDDDFQMIMTDAQRDKRVVALLRIGSIKSILNNMLDRLERCQKSLNDFLEEKRSSFPRFYFIGDDDLLQILGQATKPAIIQTHLKKLFAGIHNVNFDEQEQHIVTMNSIEGEVVELKTKIKISSEVEGWLSELAREMKRTLQELLVECLNDAKQANGMDPLKYPSQVLCLAEAILFTERCEEAIARGNLKSYLRDLESQLESYTSVDLGDDIDSKVLELKLKALILDNIHHIKVTQELIEANTKNKTDWLWQKQLRYYLASDNIATISMVDANFQYTYEYQGNAPKLVHTPLTDKCYLTLTQGMRVGLGGNPYGPAGTGKTESVKALGGLFGRQVLVFNCDEGIDVKSMGRIFIGLIKCGAWGCFDEFNRLEEQTLSALFRPVAMSRPDNDLIAEVSLYSEGFKDAKNLGQKLVSIFNLSKRLLTPQQHYDWGLRALKTVLKGCGNMLKMSKKDSGSDAMIDSKTEAEIVVQALRLNTLSKLTFTDSVRFDDLVKDVFPGITFNTTGYEQLQDGLRESCTELGFNINENQIKKAVELYEQLQQRMGVVIVGPSGSGKTTLFTLLKHALTKMGRTVKQHTMNPKAIPRSQLLGSIDLDTREWTNGVLTLAALEAVDEPGEINTWIVCDGDIDPEWVESLNSVLDDNRLLTLPSGWRIQFGPNVNFIFETHDLSYASPATISRMGMIFLSDEDTDIKGIVTSWLHSQAPEVQETLPKYMEEYFFKAVDWCQKQNDFVIDTSLVGCVLNGLSHMNGVGNRLEFIIALVRGLGGNLKDSSKETFAKEVFSWVGESPPGRNPTGVFYNRERDRIETHSSAIESNLSIGSFADDSFPLVKTADAKAAIDCLLPWLQPETQQPFLLVGPEGCGKSLILKDCFKKLRSTNVAVVHCSAHITPQHVIQKLSQVCLSVSSSNGRVLRPKECDRLVLYLKDLNLASPDKYGTCMLIAFLQQVLTYGGFYDNNLEWVGLEAIQIVGSMTAGTGLGRHALNTRFTSTVRVYSLDQPNKEYLEVVYTSYLGAVLRHISPNSQTWSSESKVSQLAGSMVSIYQQLKQTFSVDDQSHYLFTSRDLTEWCLGLIRYVIGPGENSAGVVLEPWTYEACRLFRDKLANAEDVGKFDSIMKATLQSEWNSNVLDSIHDMYFVTCADASYVPGSPMPKFGHNIGKIQDTDWEHFVDKGIVTFGRENRDLDVAIIDELLDLVARCDRVLSKPGGSLLMSGRAGVGRRTACSITAAMHQAKLMALKMGKNYGPKQFKTDLKNAMQVAGVEEDQVFLLLEDHNFGDLQYLDMINSLLSSGEVPGLYSPEELEPLLTPLRAKANDAGFSGNLFTFFAKCVRKNLHIILIMDCSNPAFVVNCESNPALYKECQVLWLEEWSERSMIKLPQLLLTKEERKEGENIGQKKEKKKRQVSGGEELLRSFYKIHASVTDTNATPKKYVTFIKTYETVYAREKDQITSRQGKLSKGVSKLTEARDVVHKLKAEAAIQEKELAEKQAEANEALQMITDTMKNANTQKGEMENLKSKTLEEEKNLNVRKKEIEVEMAEIQPLVEEAKKAVGNIKSQTLSEIRSLRAPPEVIRDILEGVLRLMGTQDTSWNSMKSFLARRGIKDEILSFDARRISSKNRQIVEKLLEDRSNSFDPAVAKRASGAAAPLASWVLANVKFSYVLEKVKPLEAEQAKLQRNLRMAEDQIGNLSTGLDEVDQQVAILKERLNKFTKEAAEVEIHLNKTKETITAADSLVEGLEGEFTRWNQEVESMTEDLERVPQFSLLGSAFLVYLSNAPENERKRFLGAWQEMLGINKFDLNHFLSSERDILQWRSEGLPSDNLSVENAMCILQSILSPYLIDPSSRAAEWLKVNLGTNEAPIEVATQADERFVLTLELAIRFGKTLLLQEVNSIDPILFPILRGDLVGQGPYMVVQVGEKQVDYNPIFRLFMTTRNPNPDIPPDATAIVSTVNFTTTKAGLTGQLLAAALQHEKPELEQRKSELLKKEEENKIQISKLEDFLLEQLANSSGNILENKELLASLNETKDKSKHIAESLKESSQLQDNLEVEGNVYLPLAEFASHMYFKITDLVKINNMYRTSLAAFLKLYQMTLKDTNVSAKTGDRIEVLKESLLIRVYHYISRSLFKGDRLTFAMHLVHGMYPALFEENEWETFTGLIVEGDSSSSGTSVPSWIDDERRQAVGRLKALFPTLYANCQVEEGSVWHGFSNAEECELELPIQVSKNATLFQQVLLVQALRPDRLVSSMEHFVSQVLNLSELSPPALSLKALCRETVADEPILIIISSGSDPSEELGELASDAKQTLHEVAMGQGQADLALEKLALAAEQGIKRNLQRTLNSWNPDVFNQNANPQKAQTVFALAWFHGIVQERRTFIPQGWCKFYEFSDSDLKAGLEVLDQLNSGNNEIKWDFVHGLYGNAIYGGRVDDAHDIKILNSYLKTIFNSEVIPGSGRALKQMGPFDLPASTDEQDFAKLVNKLPEDDKPSMFGLPANIERSYQRTSSLATINQLKLLMRSVIGAAKFEREKWQKELTPVLNLWKKLNSGSSMLQVKLQAPSSAGGDPIQSFVELEYFNGVKLLQTVHKSLSGLSKVIRGTALLDEKVSKLADSLLKQVTPSNWQKLWDGPEDPMAYTKAIVEKANEIQKWKGLAEQGSLLNNELDMADLFHPDTFLGALRQLTAREYGIAMDELKFVNTWSRNGINNAKLPIQIGGVMIEGASFDGSKLVMSSHDAPTFSMVPPVTVGWVPESSPNSYHENEAIRLPLYYSSEREKIVSYMDVPSGGDNHKWLQAGTVLFLNSHI</sequence>
<comment type="subcellular location">
    <subcellularLocation>
        <location evidence="1">Cell membrane</location>
        <topology evidence="1">Peripheral membrane protein</topology>
    </subcellularLocation>
    <subcellularLocation>
        <location evidence="2">Cytoplasm</location>
        <location evidence="2">Cytoskeleton</location>
        <location evidence="2">Cilium axoneme</location>
    </subcellularLocation>
</comment>
<keyword evidence="22" id="KW-1185">Reference proteome</keyword>
<organism evidence="21 22">
    <name type="scientific">Tigriopus californicus</name>
    <name type="common">Marine copepod</name>
    <dbReference type="NCBI Taxonomy" id="6832"/>
    <lineage>
        <taxon>Eukaryota</taxon>
        <taxon>Metazoa</taxon>
        <taxon>Ecdysozoa</taxon>
        <taxon>Arthropoda</taxon>
        <taxon>Crustacea</taxon>
        <taxon>Multicrustacea</taxon>
        <taxon>Hexanauplia</taxon>
        <taxon>Copepoda</taxon>
        <taxon>Harpacticoida</taxon>
        <taxon>Harpacticidae</taxon>
        <taxon>Tigriopus</taxon>
    </lineage>
</organism>
<dbReference type="FunFam" id="3.40.50.300:FF:000706">
    <property type="entry name" value="Cytoplasmic dynein 2 heavy chain 1"/>
    <property type="match status" value="1"/>
</dbReference>
<protein>
    <recommendedName>
        <fullName evidence="18">Cytoplasmic dynein 2 heavy chain 1</fullName>
    </recommendedName>
</protein>
<dbReference type="Pfam" id="PF22597">
    <property type="entry name" value="DYN_lid"/>
    <property type="match status" value="1"/>
</dbReference>
<comment type="similarity">
    <text evidence="3">Belongs to the dynein heavy chain family.</text>
</comment>
<evidence type="ECO:0000256" key="14">
    <source>
        <dbReference type="ARBA" id="ARBA00023136"/>
    </source>
</evidence>
<dbReference type="SMART" id="SM00382">
    <property type="entry name" value="AAA"/>
    <property type="match status" value="3"/>
</dbReference>
<dbReference type="InterPro" id="IPR041228">
    <property type="entry name" value="Dynein_C"/>
</dbReference>
<evidence type="ECO:0000256" key="11">
    <source>
        <dbReference type="ARBA" id="ARBA00023017"/>
    </source>
</evidence>
<dbReference type="InterPro" id="IPR049400">
    <property type="entry name" value="DYNC2H1_AAA_dom"/>
</dbReference>
<keyword evidence="8" id="KW-0547">Nucleotide-binding</keyword>
<dbReference type="Gene3D" id="1.20.58.1120">
    <property type="match status" value="1"/>
</dbReference>
<evidence type="ECO:0000256" key="16">
    <source>
        <dbReference type="ARBA" id="ARBA00023212"/>
    </source>
</evidence>
<dbReference type="InterPro" id="IPR043157">
    <property type="entry name" value="Dynein_AAA1S"/>
</dbReference>
<feature type="coiled-coil region" evidence="19">
    <location>
        <begin position="2811"/>
        <end position="2870"/>
    </location>
</feature>
<keyword evidence="16" id="KW-0206">Cytoskeleton</keyword>
<dbReference type="InterPro" id="IPR035699">
    <property type="entry name" value="AAA_6"/>
</dbReference>
<dbReference type="GO" id="GO:0051959">
    <property type="term" value="F:dynein light intermediate chain binding"/>
    <property type="evidence" value="ECO:0007669"/>
    <property type="project" value="InterPro"/>
</dbReference>
<dbReference type="Proteomes" id="UP000318571">
    <property type="component" value="Chromosome 2"/>
</dbReference>
<feature type="domain" description="AAA+ ATPase" evidence="20">
    <location>
        <begin position="2196"/>
        <end position="2344"/>
    </location>
</feature>
<dbReference type="SUPFAM" id="SSF52540">
    <property type="entry name" value="P-loop containing nucleoside triphosphate hydrolases"/>
    <property type="match status" value="4"/>
</dbReference>
<dbReference type="InterPro" id="IPR027417">
    <property type="entry name" value="P-loop_NTPase"/>
</dbReference>
<evidence type="ECO:0000256" key="18">
    <source>
        <dbReference type="ARBA" id="ARBA00023902"/>
    </source>
</evidence>
<evidence type="ECO:0000313" key="22">
    <source>
        <dbReference type="Proteomes" id="UP000318571"/>
    </source>
</evidence>
<keyword evidence="15" id="KW-0505">Motor protein</keyword>
<dbReference type="InterPro" id="IPR042222">
    <property type="entry name" value="Dynein_2_N"/>
</dbReference>
<dbReference type="Gene3D" id="1.20.1270.280">
    <property type="match status" value="1"/>
</dbReference>
<evidence type="ECO:0000256" key="5">
    <source>
        <dbReference type="ARBA" id="ARBA00022475"/>
    </source>
</evidence>
<dbReference type="GO" id="GO:0005886">
    <property type="term" value="C:plasma membrane"/>
    <property type="evidence" value="ECO:0007669"/>
    <property type="project" value="UniProtKB-SubCell"/>
</dbReference>
<keyword evidence="6" id="KW-0963">Cytoplasm</keyword>
<dbReference type="Pfam" id="PF12777">
    <property type="entry name" value="MT"/>
    <property type="match status" value="1"/>
</dbReference>
<dbReference type="Pfam" id="PF18199">
    <property type="entry name" value="Dynein_C"/>
    <property type="match status" value="1"/>
</dbReference>
<dbReference type="GO" id="GO:0030286">
    <property type="term" value="C:dynein complex"/>
    <property type="evidence" value="ECO:0007669"/>
    <property type="project" value="UniProtKB-KW"/>
</dbReference>
<dbReference type="Gene3D" id="6.10.140.1060">
    <property type="match status" value="1"/>
</dbReference>
<dbReference type="SUPFAM" id="SSF57997">
    <property type="entry name" value="Tropomyosin"/>
    <property type="match status" value="1"/>
</dbReference>
<dbReference type="FunFam" id="1.20.920.20:FF:000002">
    <property type="entry name" value="Cytoplasmic dynein 1 heavy chain"/>
    <property type="match status" value="1"/>
</dbReference>
<evidence type="ECO:0000256" key="2">
    <source>
        <dbReference type="ARBA" id="ARBA00004430"/>
    </source>
</evidence>
<dbReference type="InterPro" id="IPR042219">
    <property type="entry name" value="AAA_lid_11_sf"/>
</dbReference>
<evidence type="ECO:0000256" key="1">
    <source>
        <dbReference type="ARBA" id="ARBA00004202"/>
    </source>
</evidence>
<keyword evidence="4" id="KW-0217">Developmental protein</keyword>
<dbReference type="GO" id="GO:0007018">
    <property type="term" value="P:microtubule-based movement"/>
    <property type="evidence" value="ECO:0007669"/>
    <property type="project" value="InterPro"/>
</dbReference>
<evidence type="ECO:0000259" key="20">
    <source>
        <dbReference type="SMART" id="SM00382"/>
    </source>
</evidence>
<evidence type="ECO:0000256" key="17">
    <source>
        <dbReference type="ARBA" id="ARBA00023273"/>
    </source>
</evidence>
<dbReference type="InterPro" id="IPR042228">
    <property type="entry name" value="Dynein_linker_3"/>
</dbReference>
<dbReference type="GO" id="GO:0045505">
    <property type="term" value="F:dynein intermediate chain binding"/>
    <property type="evidence" value="ECO:0007669"/>
    <property type="project" value="InterPro"/>
</dbReference>
<keyword evidence="9" id="KW-0970">Cilium biogenesis/degradation</keyword>
<evidence type="ECO:0000256" key="6">
    <source>
        <dbReference type="ARBA" id="ARBA00022490"/>
    </source>
</evidence>
<keyword evidence="11" id="KW-0243">Dynein</keyword>
<evidence type="ECO:0000256" key="7">
    <source>
        <dbReference type="ARBA" id="ARBA00022701"/>
    </source>
</evidence>
<dbReference type="InterPro" id="IPR041658">
    <property type="entry name" value="AAA_lid_11"/>
</dbReference>
<dbReference type="FunFam" id="1.10.8.710:FF:000006">
    <property type="entry name" value="cytoplasmic dynein 2 heavy chain 1"/>
    <property type="match status" value="1"/>
</dbReference>
<dbReference type="Pfam" id="PF08385">
    <property type="entry name" value="DHC_N1"/>
    <property type="match status" value="1"/>
</dbReference>
<dbReference type="FunFam" id="3.40.50.300:FF:001810">
    <property type="entry name" value="Cytoplasmic dynein 2 heavy chain 1"/>
    <property type="match status" value="1"/>
</dbReference>
<dbReference type="PANTHER" id="PTHR45703:SF22">
    <property type="entry name" value="DYNEIN CYTOPLASMIC 2 HEAVY CHAIN 1"/>
    <property type="match status" value="1"/>
</dbReference>
<name>A0A553PBP8_TIGCA</name>
<dbReference type="FunFam" id="1.20.920.30:FF:000006">
    <property type="entry name" value="Cytoplasmic dynein 2 heavy chain 1"/>
    <property type="match status" value="1"/>
</dbReference>
<dbReference type="Gene3D" id="1.10.8.1220">
    <property type="match status" value="1"/>
</dbReference>
<dbReference type="Gene3D" id="3.20.180.20">
    <property type="entry name" value="Dynein heavy chain, N-terminal domain 2"/>
    <property type="match status" value="1"/>
</dbReference>
<dbReference type="PANTHER" id="PTHR45703">
    <property type="entry name" value="DYNEIN HEAVY CHAIN"/>
    <property type="match status" value="1"/>
</dbReference>
<dbReference type="GO" id="GO:0005524">
    <property type="term" value="F:ATP binding"/>
    <property type="evidence" value="ECO:0007669"/>
    <property type="project" value="UniProtKB-KW"/>
</dbReference>
<feature type="domain" description="AAA+ ATPase" evidence="20">
    <location>
        <begin position="1652"/>
        <end position="1818"/>
    </location>
</feature>
<dbReference type="Gene3D" id="1.10.8.710">
    <property type="match status" value="1"/>
</dbReference>
<dbReference type="InterPro" id="IPR004273">
    <property type="entry name" value="Dynein_heavy_D6_P-loop"/>
</dbReference>
<dbReference type="FunFam" id="3.20.180.20:FF:000002">
    <property type="entry name" value="Cytoplasmic dynein heavy chain 1"/>
    <property type="match status" value="1"/>
</dbReference>
<keyword evidence="17" id="KW-0966">Cell projection</keyword>
<dbReference type="Gene3D" id="3.40.50.300">
    <property type="entry name" value="P-loop containing nucleotide triphosphate hydrolases"/>
    <property type="match status" value="5"/>
</dbReference>
<evidence type="ECO:0000256" key="19">
    <source>
        <dbReference type="SAM" id="Coils"/>
    </source>
</evidence>
<evidence type="ECO:0000256" key="9">
    <source>
        <dbReference type="ARBA" id="ARBA00022794"/>
    </source>
</evidence>
<evidence type="ECO:0000256" key="15">
    <source>
        <dbReference type="ARBA" id="ARBA00023175"/>
    </source>
</evidence>
<dbReference type="Pfam" id="PF21264">
    <property type="entry name" value="DYNC2H1_AAA_dom"/>
    <property type="match status" value="1"/>
</dbReference>
<dbReference type="Pfam" id="PF12774">
    <property type="entry name" value="AAA_6"/>
    <property type="match status" value="1"/>
</dbReference>
<evidence type="ECO:0000313" key="21">
    <source>
        <dbReference type="EMBL" id="TRY75069.1"/>
    </source>
</evidence>
<dbReference type="Pfam" id="PF03028">
    <property type="entry name" value="Dynein_heavy"/>
    <property type="match status" value="1"/>
</dbReference>
<dbReference type="EMBL" id="VCGU01000005">
    <property type="protein sequence ID" value="TRY75069.1"/>
    <property type="molecule type" value="Genomic_DNA"/>
</dbReference>
<dbReference type="GO" id="GO:0005874">
    <property type="term" value="C:microtubule"/>
    <property type="evidence" value="ECO:0007669"/>
    <property type="project" value="UniProtKB-KW"/>
</dbReference>
<dbReference type="InterPro" id="IPR013594">
    <property type="entry name" value="Dynein_heavy_tail"/>
</dbReference>
<dbReference type="InterPro" id="IPR043160">
    <property type="entry name" value="Dynein_C_barrel"/>
</dbReference>
<dbReference type="Pfam" id="PF08393">
    <property type="entry name" value="DHC_N2"/>
    <property type="match status" value="1"/>
</dbReference>
<dbReference type="GO" id="GO:0030030">
    <property type="term" value="P:cell projection organization"/>
    <property type="evidence" value="ECO:0007669"/>
    <property type="project" value="UniProtKB-KW"/>
</dbReference>
<keyword evidence="5" id="KW-1003">Cell membrane</keyword>
<accession>A0A553PBP8</accession>
<dbReference type="InterPro" id="IPR024317">
    <property type="entry name" value="Dynein_heavy_chain_D4_dom"/>
</dbReference>
<keyword evidence="14" id="KW-0472">Membrane</keyword>
<dbReference type="Gene3D" id="1.20.140.100">
    <property type="entry name" value="Dynein heavy chain, N-terminal domain 2"/>
    <property type="match status" value="1"/>
</dbReference>
<keyword evidence="13" id="KW-0969">Cilium</keyword>
<comment type="caution">
    <text evidence="21">The sequence shown here is derived from an EMBL/GenBank/DDBJ whole genome shotgun (WGS) entry which is preliminary data.</text>
</comment>
<dbReference type="InterPro" id="IPR003593">
    <property type="entry name" value="AAA+_ATPase"/>
</dbReference>
<dbReference type="Gene3D" id="1.10.8.720">
    <property type="entry name" value="Region D6 of dynein motor"/>
    <property type="match status" value="1"/>
</dbReference>
<dbReference type="Pfam" id="PF12775">
    <property type="entry name" value="AAA_7"/>
    <property type="match status" value="1"/>
</dbReference>
<dbReference type="InterPro" id="IPR013602">
    <property type="entry name" value="Dynein_heavy_linker"/>
</dbReference>
<evidence type="ECO:0000256" key="12">
    <source>
        <dbReference type="ARBA" id="ARBA00023054"/>
    </source>
</evidence>
<dbReference type="InterPro" id="IPR024743">
    <property type="entry name" value="Dynein_HC_stalk"/>
</dbReference>
<keyword evidence="7" id="KW-0493">Microtubule</keyword>
<evidence type="ECO:0000256" key="4">
    <source>
        <dbReference type="ARBA" id="ARBA00022473"/>
    </source>
</evidence>
<dbReference type="Pfam" id="PF18198">
    <property type="entry name" value="AAA_lid_11"/>
    <property type="match status" value="1"/>
</dbReference>
<feature type="coiled-coil region" evidence="19">
    <location>
        <begin position="3013"/>
        <end position="3103"/>
    </location>
</feature>
<dbReference type="Gene3D" id="3.10.490.20">
    <property type="match status" value="1"/>
</dbReference>
<dbReference type="InterPro" id="IPR035706">
    <property type="entry name" value="AAA_9"/>
</dbReference>
<dbReference type="InterPro" id="IPR026983">
    <property type="entry name" value="DHC"/>
</dbReference>
<dbReference type="Pfam" id="PF12780">
    <property type="entry name" value="AAA_8"/>
    <property type="match status" value="1"/>
</dbReference>
<dbReference type="FunFam" id="3.40.50.300:FF:000598">
    <property type="entry name" value="Dynein cytoplasmic 2 heavy chain 1"/>
    <property type="match status" value="1"/>
</dbReference>
<dbReference type="Gene3D" id="1.20.920.20">
    <property type="match status" value="1"/>
</dbReference>
<dbReference type="STRING" id="6832.A0A553PBP8"/>
<reference evidence="21 22" key="1">
    <citation type="journal article" date="2018" name="Nat. Ecol. Evol.">
        <title>Genomic signatures of mitonuclear coevolution across populations of Tigriopus californicus.</title>
        <authorList>
            <person name="Barreto F.S."/>
            <person name="Watson E.T."/>
            <person name="Lima T.G."/>
            <person name="Willett C.S."/>
            <person name="Edmands S."/>
            <person name="Li W."/>
            <person name="Burton R.S."/>
        </authorList>
    </citation>
    <scope>NUCLEOTIDE SEQUENCE [LARGE SCALE GENOMIC DNA]</scope>
    <source>
        <strain evidence="21 22">San Diego</strain>
    </source>
</reference>
<evidence type="ECO:0000256" key="13">
    <source>
        <dbReference type="ARBA" id="ARBA00023069"/>
    </source>
</evidence>
<dbReference type="Pfam" id="PF12781">
    <property type="entry name" value="AAA_9"/>
    <property type="match status" value="1"/>
</dbReference>
<proteinExistence type="inferred from homology"/>
<gene>
    <name evidence="21" type="ORF">TCAL_08574</name>
</gene>
<keyword evidence="12 19" id="KW-0175">Coiled coil</keyword>
<keyword evidence="10" id="KW-0067">ATP-binding</keyword>
<dbReference type="InterPro" id="IPR054354">
    <property type="entry name" value="DYNC2H1-like_lid"/>
</dbReference>
<dbReference type="FunFam" id="1.10.8.720:FF:000006">
    <property type="entry name" value="cytoplasmic dynein 2 heavy chain 1"/>
    <property type="match status" value="1"/>
</dbReference>
<dbReference type="OMA" id="WCKERVS"/>
<dbReference type="GO" id="GO:0008569">
    <property type="term" value="F:minus-end-directed microtubule motor activity"/>
    <property type="evidence" value="ECO:0007669"/>
    <property type="project" value="InterPro"/>
</dbReference>
<feature type="domain" description="AAA+ ATPase" evidence="20">
    <location>
        <begin position="1886"/>
        <end position="2041"/>
    </location>
</feature>
<evidence type="ECO:0000256" key="10">
    <source>
        <dbReference type="ARBA" id="ARBA00022840"/>
    </source>
</evidence>